<dbReference type="RefSeq" id="WP_274191078.1">
    <property type="nucleotide sequence ID" value="NZ_BAABHN010000005.1"/>
</dbReference>
<dbReference type="Pfam" id="PF06197">
    <property type="entry name" value="DUF998"/>
    <property type="match status" value="1"/>
</dbReference>
<keyword evidence="3" id="KW-1185">Reference proteome</keyword>
<name>A0ABV9RD31_9PSEU</name>
<reference evidence="3" key="1">
    <citation type="journal article" date="2019" name="Int. J. Syst. Evol. Microbiol.">
        <title>The Global Catalogue of Microorganisms (GCM) 10K type strain sequencing project: providing services to taxonomists for standard genome sequencing and annotation.</title>
        <authorList>
            <consortium name="The Broad Institute Genomics Platform"/>
            <consortium name="The Broad Institute Genome Sequencing Center for Infectious Disease"/>
            <person name="Wu L."/>
            <person name="Ma J."/>
        </authorList>
    </citation>
    <scope>NUCLEOTIDE SEQUENCE [LARGE SCALE GENOMIC DNA]</scope>
    <source>
        <strain evidence="3">CCUG 50347</strain>
    </source>
</reference>
<organism evidence="2 3">
    <name type="scientific">Actinomycetospora chibensis</name>
    <dbReference type="NCBI Taxonomy" id="663606"/>
    <lineage>
        <taxon>Bacteria</taxon>
        <taxon>Bacillati</taxon>
        <taxon>Actinomycetota</taxon>
        <taxon>Actinomycetes</taxon>
        <taxon>Pseudonocardiales</taxon>
        <taxon>Pseudonocardiaceae</taxon>
        <taxon>Actinomycetospora</taxon>
    </lineage>
</organism>
<dbReference type="InterPro" id="IPR009339">
    <property type="entry name" value="DUF998"/>
</dbReference>
<evidence type="ECO:0000313" key="3">
    <source>
        <dbReference type="Proteomes" id="UP001595909"/>
    </source>
</evidence>
<protein>
    <submittedName>
        <fullName evidence="2">DUF998 domain-containing protein</fullName>
    </submittedName>
</protein>
<keyword evidence="1" id="KW-1133">Transmembrane helix</keyword>
<feature type="transmembrane region" description="Helical" evidence="1">
    <location>
        <begin position="112"/>
        <end position="133"/>
    </location>
</feature>
<feature type="transmembrane region" description="Helical" evidence="1">
    <location>
        <begin position="85"/>
        <end position="105"/>
    </location>
</feature>
<proteinExistence type="predicted"/>
<keyword evidence="1" id="KW-0812">Transmembrane</keyword>
<evidence type="ECO:0000256" key="1">
    <source>
        <dbReference type="SAM" id="Phobius"/>
    </source>
</evidence>
<comment type="caution">
    <text evidence="2">The sequence shown here is derived from an EMBL/GenBank/DDBJ whole genome shotgun (WGS) entry which is preliminary data.</text>
</comment>
<evidence type="ECO:0000313" key="2">
    <source>
        <dbReference type="EMBL" id="MFC4831464.1"/>
    </source>
</evidence>
<sequence>MIRPGRRPDDGFGPLRVGAEGGDTTLRVSGSATATRRDRLVGSATIAAGLLYSCFVVTPFLGASLDPGRSFVSELAALDQPYGGVFRAVDVVVGAIVVLVALRVARCGRVPAVRGAGGALALFGVATVVDVAVPMACAPSAEPACAAAEAARTPLEFGVHEASSVAANGGIIVAVVLLAVARSRGRTASQQASPLELAMLIGLPLIAGPGMVIVVEETLGLGLDGVVGYVQRVQVLALSGVLVTIGAVSWRGSRWVRGPA</sequence>
<keyword evidence="1" id="KW-0472">Membrane</keyword>
<feature type="transmembrane region" description="Helical" evidence="1">
    <location>
        <begin position="40"/>
        <end position="65"/>
    </location>
</feature>
<feature type="transmembrane region" description="Helical" evidence="1">
    <location>
        <begin position="162"/>
        <end position="181"/>
    </location>
</feature>
<dbReference type="Proteomes" id="UP001595909">
    <property type="component" value="Unassembled WGS sequence"/>
</dbReference>
<dbReference type="EMBL" id="JBHSIM010000005">
    <property type="protein sequence ID" value="MFC4831464.1"/>
    <property type="molecule type" value="Genomic_DNA"/>
</dbReference>
<gene>
    <name evidence="2" type="ORF">ACFPEL_03470</name>
</gene>
<feature type="transmembrane region" description="Helical" evidence="1">
    <location>
        <begin position="233"/>
        <end position="250"/>
    </location>
</feature>
<accession>A0ABV9RD31</accession>
<feature type="transmembrane region" description="Helical" evidence="1">
    <location>
        <begin position="193"/>
        <end position="213"/>
    </location>
</feature>